<name>A0A066UP32_9VIBR</name>
<proteinExistence type="predicted"/>
<dbReference type="AlphaFoldDB" id="A0A066UP32"/>
<sequence>MASLQRFFQWIMDSPPLLECKQPVSDLTQFASSQSLPNDHQYQGNPRLGFVYQHLCQTLFENSPHYVIAHDEIQINVDGRTLGAIDFILEDKHNAQLEHWEVAIKFYLLHEDTWYGPNAHDQLDKKFDRMLSHQLKMSSSEAFRAQYPDLDIQSHHLLMQGRLYTNPFLEQKVPTHCLGYAINSSQVNGYWCYQSQAHLIEEALYPLTKNQWAAGTEDFEQSPITEFGDRFVHGQTKSGQFWFVMPERWPHG</sequence>
<dbReference type="STRING" id="212667.VFDL14_01205"/>
<accession>A0A066UP32</accession>
<keyword evidence="2" id="KW-1185">Reference proteome</keyword>
<dbReference type="Proteomes" id="UP000027219">
    <property type="component" value="Unassembled WGS sequence"/>
</dbReference>
<evidence type="ECO:0008006" key="3">
    <source>
        <dbReference type="Google" id="ProtNLM"/>
    </source>
</evidence>
<reference evidence="1 2" key="1">
    <citation type="submission" date="2014-02" db="EMBL/GenBank/DDBJ databases">
        <title>Vibrio fortis Dalian14 Genome Sequencing.</title>
        <authorList>
            <person name="Wang Y."/>
            <person name="Song L."/>
            <person name="Liu G."/>
            <person name="Ding J."/>
        </authorList>
    </citation>
    <scope>NUCLEOTIDE SEQUENCE [LARGE SCALE GENOMIC DNA]</scope>
    <source>
        <strain evidence="1 2">Dalian14</strain>
    </source>
</reference>
<evidence type="ECO:0000313" key="2">
    <source>
        <dbReference type="Proteomes" id="UP000027219"/>
    </source>
</evidence>
<comment type="caution">
    <text evidence="1">The sequence shown here is derived from an EMBL/GenBank/DDBJ whole genome shotgun (WGS) entry which is preliminary data.</text>
</comment>
<protein>
    <recommendedName>
        <fullName evidence="3">DUF1853 family protein</fullName>
    </recommendedName>
</protein>
<dbReference type="EMBL" id="JFFR01000025">
    <property type="protein sequence ID" value="KDN27632.1"/>
    <property type="molecule type" value="Genomic_DNA"/>
</dbReference>
<dbReference type="RefSeq" id="WP_032551856.1">
    <property type="nucleotide sequence ID" value="NZ_JFFR01000025.1"/>
</dbReference>
<dbReference type="InterPro" id="IPR015003">
    <property type="entry name" value="DUF1853"/>
</dbReference>
<gene>
    <name evidence="1" type="ORF">VFDL14_01205</name>
</gene>
<evidence type="ECO:0000313" key="1">
    <source>
        <dbReference type="EMBL" id="KDN27632.1"/>
    </source>
</evidence>
<dbReference type="Pfam" id="PF08907">
    <property type="entry name" value="DUF1853"/>
    <property type="match status" value="1"/>
</dbReference>
<dbReference type="OrthoDB" id="378654at2"/>
<organism evidence="1 2">
    <name type="scientific">Vibrio fortis</name>
    <dbReference type="NCBI Taxonomy" id="212667"/>
    <lineage>
        <taxon>Bacteria</taxon>
        <taxon>Pseudomonadati</taxon>
        <taxon>Pseudomonadota</taxon>
        <taxon>Gammaproteobacteria</taxon>
        <taxon>Vibrionales</taxon>
        <taxon>Vibrionaceae</taxon>
        <taxon>Vibrio</taxon>
    </lineage>
</organism>